<keyword evidence="3" id="KW-1185">Reference proteome</keyword>
<evidence type="ECO:0000313" key="1">
    <source>
        <dbReference type="EMBL" id="WAR00098.1"/>
    </source>
</evidence>
<accession>A0ABY7DU43</accession>
<reference evidence="2" key="1">
    <citation type="submission" date="2022-11" db="EMBL/GenBank/DDBJ databases">
        <title>Centuries of genome instability and evolution in soft-shell clam transmissible cancer (bioRxiv).</title>
        <authorList>
            <person name="Hart S.F.M."/>
            <person name="Yonemitsu M.A."/>
            <person name="Giersch R.M."/>
            <person name="Beal B.F."/>
            <person name="Arriagada G."/>
            <person name="Davis B.W."/>
            <person name="Ostrander E.A."/>
            <person name="Goff S.P."/>
            <person name="Metzger M.J."/>
        </authorList>
    </citation>
    <scope>NUCLEOTIDE SEQUENCE</scope>
    <source>
        <strain evidence="2">MELC-2E11</strain>
        <tissue evidence="2">Siphon/mantle</tissue>
    </source>
</reference>
<organism evidence="2 3">
    <name type="scientific">Mya arenaria</name>
    <name type="common">Soft-shell clam</name>
    <dbReference type="NCBI Taxonomy" id="6604"/>
    <lineage>
        <taxon>Eukaryota</taxon>
        <taxon>Metazoa</taxon>
        <taxon>Spiralia</taxon>
        <taxon>Lophotrochozoa</taxon>
        <taxon>Mollusca</taxon>
        <taxon>Bivalvia</taxon>
        <taxon>Autobranchia</taxon>
        <taxon>Heteroconchia</taxon>
        <taxon>Euheterodonta</taxon>
        <taxon>Imparidentia</taxon>
        <taxon>Neoheterodontei</taxon>
        <taxon>Myida</taxon>
        <taxon>Myoidea</taxon>
        <taxon>Myidae</taxon>
        <taxon>Mya</taxon>
    </lineage>
</organism>
<gene>
    <name evidence="1" type="ORF">MAR_024470</name>
    <name evidence="2" type="ORF">MAR_024560</name>
</gene>
<sequence>MPIRNHFPIFHKLKQGAYCYVWTDKCEKLLPKHYKNRCLEYMLREPTPVHWIPDPQKYRYDKYGQLVPKNHERDLNSKLAMDLQREMLVKLATESQESKLSPERQRVFNRYKQFMIPVSGLVVMNCTVAAPSCR</sequence>
<proteinExistence type="predicted"/>
<evidence type="ECO:0000313" key="3">
    <source>
        <dbReference type="Proteomes" id="UP001164746"/>
    </source>
</evidence>
<dbReference type="Proteomes" id="UP001164746">
    <property type="component" value="Chromosome 3"/>
</dbReference>
<evidence type="ECO:0000313" key="2">
    <source>
        <dbReference type="EMBL" id="WAR00188.1"/>
    </source>
</evidence>
<protein>
    <submittedName>
        <fullName evidence="2">Uncharacterized protein</fullName>
    </submittedName>
</protein>
<name>A0ABY7DU43_MYAAR</name>
<dbReference type="EMBL" id="CP111014">
    <property type="protein sequence ID" value="WAR00188.1"/>
    <property type="molecule type" value="Genomic_DNA"/>
</dbReference>
<dbReference type="EMBL" id="CP111014">
    <property type="protein sequence ID" value="WAR00098.1"/>
    <property type="molecule type" value="Genomic_DNA"/>
</dbReference>